<keyword evidence="3" id="KW-0813">Transport</keyword>
<feature type="transmembrane region" description="Helical" evidence="9">
    <location>
        <begin position="155"/>
        <end position="175"/>
    </location>
</feature>
<evidence type="ECO:0000256" key="4">
    <source>
        <dbReference type="ARBA" id="ARBA00022475"/>
    </source>
</evidence>
<dbReference type="GO" id="GO:0006817">
    <property type="term" value="P:phosphate ion transport"/>
    <property type="evidence" value="ECO:0007669"/>
    <property type="project" value="UniProtKB-KW"/>
</dbReference>
<keyword evidence="5" id="KW-0592">Phosphate transport</keyword>
<comment type="subcellular location">
    <subcellularLocation>
        <location evidence="1">Cell membrane</location>
        <topology evidence="1">Multi-pass membrane protein</topology>
    </subcellularLocation>
</comment>
<accession>A0A1J5SSI9</accession>
<feature type="transmembrane region" description="Helical" evidence="9">
    <location>
        <begin position="74"/>
        <end position="102"/>
    </location>
</feature>
<name>A0A1J5SSI9_9ZZZZ</name>
<feature type="transmembrane region" description="Helical" evidence="9">
    <location>
        <begin position="122"/>
        <end position="143"/>
    </location>
</feature>
<dbReference type="InterPro" id="IPR011864">
    <property type="entry name" value="Phosphate_PstC"/>
</dbReference>
<keyword evidence="4" id="KW-1003">Cell membrane</keyword>
<feature type="transmembrane region" description="Helical" evidence="9">
    <location>
        <begin position="270"/>
        <end position="292"/>
    </location>
</feature>
<keyword evidence="7 9" id="KW-1133">Transmembrane helix</keyword>
<evidence type="ECO:0000256" key="7">
    <source>
        <dbReference type="ARBA" id="ARBA00022989"/>
    </source>
</evidence>
<evidence type="ECO:0000256" key="5">
    <source>
        <dbReference type="ARBA" id="ARBA00022592"/>
    </source>
</evidence>
<feature type="transmembrane region" description="Helical" evidence="9">
    <location>
        <begin position="215"/>
        <end position="238"/>
    </location>
</feature>
<dbReference type="NCBIfam" id="TIGR02138">
    <property type="entry name" value="phosphate_pstC"/>
    <property type="match status" value="1"/>
</dbReference>
<protein>
    <submittedName>
        <fullName evidence="11">Phosphate transport system permease protein PstC</fullName>
    </submittedName>
</protein>
<dbReference type="GO" id="GO:0005886">
    <property type="term" value="C:plasma membrane"/>
    <property type="evidence" value="ECO:0007669"/>
    <property type="project" value="UniProtKB-SubCell"/>
</dbReference>
<dbReference type="Pfam" id="PF00528">
    <property type="entry name" value="BPD_transp_1"/>
    <property type="match status" value="1"/>
</dbReference>
<dbReference type="InterPro" id="IPR035906">
    <property type="entry name" value="MetI-like_sf"/>
</dbReference>
<dbReference type="PANTHER" id="PTHR30425:SF1">
    <property type="entry name" value="PHOSPHATE TRANSPORT SYSTEM PERMEASE PROTEIN PSTC"/>
    <property type="match status" value="1"/>
</dbReference>
<comment type="similarity">
    <text evidence="2">Belongs to the binding-protein-dependent transport system permease family. CysTW subfamily.</text>
</comment>
<dbReference type="PROSITE" id="PS50928">
    <property type="entry name" value="ABC_TM1"/>
    <property type="match status" value="1"/>
</dbReference>
<evidence type="ECO:0000256" key="8">
    <source>
        <dbReference type="ARBA" id="ARBA00023136"/>
    </source>
</evidence>
<evidence type="ECO:0000259" key="10">
    <source>
        <dbReference type="PROSITE" id="PS50928"/>
    </source>
</evidence>
<evidence type="ECO:0000256" key="6">
    <source>
        <dbReference type="ARBA" id="ARBA00022692"/>
    </source>
</evidence>
<keyword evidence="6 9" id="KW-0812">Transmembrane</keyword>
<dbReference type="GO" id="GO:0005315">
    <property type="term" value="F:phosphate transmembrane transporter activity"/>
    <property type="evidence" value="ECO:0007669"/>
    <property type="project" value="InterPro"/>
</dbReference>
<dbReference type="EMBL" id="MLJW01000040">
    <property type="protein sequence ID" value="OIR06981.1"/>
    <property type="molecule type" value="Genomic_DNA"/>
</dbReference>
<dbReference type="InterPro" id="IPR000515">
    <property type="entry name" value="MetI-like"/>
</dbReference>
<keyword evidence="8 9" id="KW-0472">Membrane</keyword>
<comment type="caution">
    <text evidence="11">The sequence shown here is derived from an EMBL/GenBank/DDBJ whole genome shotgun (WGS) entry which is preliminary data.</text>
</comment>
<feature type="domain" description="ABC transmembrane type-1" evidence="10">
    <location>
        <begin position="78"/>
        <end position="293"/>
    </location>
</feature>
<reference evidence="11" key="1">
    <citation type="submission" date="2016-10" db="EMBL/GenBank/DDBJ databases">
        <title>Sequence of Gallionella enrichment culture.</title>
        <authorList>
            <person name="Poehlein A."/>
            <person name="Muehling M."/>
            <person name="Daniel R."/>
        </authorList>
    </citation>
    <scope>NUCLEOTIDE SEQUENCE</scope>
</reference>
<dbReference type="CDD" id="cd06261">
    <property type="entry name" value="TM_PBP2"/>
    <property type="match status" value="1"/>
</dbReference>
<dbReference type="Gene3D" id="1.10.3720.10">
    <property type="entry name" value="MetI-like"/>
    <property type="match status" value="1"/>
</dbReference>
<dbReference type="AlphaFoldDB" id="A0A1J5SSI9"/>
<organism evidence="11">
    <name type="scientific">mine drainage metagenome</name>
    <dbReference type="NCBI Taxonomy" id="410659"/>
    <lineage>
        <taxon>unclassified sequences</taxon>
        <taxon>metagenomes</taxon>
        <taxon>ecological metagenomes</taxon>
    </lineage>
</organism>
<sequence>MDASINKNARQSHKQIRMEVAFRRMLIMIAIVMVILVLGIMLTLTIESIPSIKSLGIKYLWGKTWDPVNNVYGAYPFLIGTLLTSFLALIISIPFSFAIAIYLGEYNSKGWLSNFLKNTVELIAAVPSVIYGFWGLIVLVPLVRELEMKFNVLPYGIGIFTSSIILAIMIIPYAASMGREVIKMVPSNLKEGAYSLGATRYEVIKNIILPYTKSGLFAGILLSLGRALGETMAVTMVIGNTSLMPTSIFAPGNTMASVIANEFTEADHTVYLSALIELGLVLFVVTVIINVIGKSIIKRFSN</sequence>
<dbReference type="PANTHER" id="PTHR30425">
    <property type="entry name" value="PHOSPHATE TRANSPORT SYSTEM PERMEASE PROTEIN PST"/>
    <property type="match status" value="1"/>
</dbReference>
<dbReference type="InterPro" id="IPR051124">
    <property type="entry name" value="Phosphate_Transport_Permease"/>
</dbReference>
<evidence type="ECO:0000256" key="1">
    <source>
        <dbReference type="ARBA" id="ARBA00004651"/>
    </source>
</evidence>
<evidence type="ECO:0000256" key="2">
    <source>
        <dbReference type="ARBA" id="ARBA00007069"/>
    </source>
</evidence>
<gene>
    <name evidence="11" type="primary">pstC_5</name>
    <name evidence="11" type="ORF">GALL_108880</name>
</gene>
<evidence type="ECO:0000256" key="3">
    <source>
        <dbReference type="ARBA" id="ARBA00022448"/>
    </source>
</evidence>
<proteinExistence type="inferred from homology"/>
<dbReference type="SUPFAM" id="SSF161098">
    <property type="entry name" value="MetI-like"/>
    <property type="match status" value="1"/>
</dbReference>
<evidence type="ECO:0000313" key="11">
    <source>
        <dbReference type="EMBL" id="OIR06981.1"/>
    </source>
</evidence>
<evidence type="ECO:0000256" key="9">
    <source>
        <dbReference type="SAM" id="Phobius"/>
    </source>
</evidence>
<feature type="transmembrane region" description="Helical" evidence="9">
    <location>
        <begin position="21"/>
        <end position="46"/>
    </location>
</feature>